<dbReference type="InterPro" id="IPR006047">
    <property type="entry name" value="GH13_cat_dom"/>
</dbReference>
<accession>L7L437</accession>
<dbReference type="GO" id="GO:0005992">
    <property type="term" value="P:trehalose biosynthetic process"/>
    <property type="evidence" value="ECO:0007669"/>
    <property type="project" value="TreeGrafter"/>
</dbReference>
<dbReference type="SMART" id="SM00642">
    <property type="entry name" value="Aamy"/>
    <property type="match status" value="1"/>
</dbReference>
<proteinExistence type="predicted"/>
<feature type="domain" description="Glycosyl hydrolase family 13 catalytic" evidence="1">
    <location>
        <begin position="1"/>
        <end position="652"/>
    </location>
</feature>
<protein>
    <submittedName>
        <fullName evidence="2">Malto-oligosyltrehalose synthase</fullName>
    </submittedName>
</protein>
<keyword evidence="3" id="KW-1185">Reference proteome</keyword>
<dbReference type="PANTHER" id="PTHR10357:SF216">
    <property type="entry name" value="MALTOOLIGOSYL TREHALOSE SYNTHASE-RELATED"/>
    <property type="match status" value="1"/>
</dbReference>
<dbReference type="Gene3D" id="1.10.10.470">
    <property type="entry name" value="Maltooligosyl trehalose synthase, domain 4"/>
    <property type="match status" value="1"/>
</dbReference>
<dbReference type="PANTHER" id="PTHR10357">
    <property type="entry name" value="ALPHA-AMYLASE FAMILY MEMBER"/>
    <property type="match status" value="1"/>
</dbReference>
<dbReference type="SUPFAM" id="SSF51445">
    <property type="entry name" value="(Trans)glycosidases"/>
    <property type="match status" value="1"/>
</dbReference>
<dbReference type="NCBIfam" id="TIGR02401">
    <property type="entry name" value="trehalose_TreY"/>
    <property type="match status" value="1"/>
</dbReference>
<evidence type="ECO:0000259" key="1">
    <source>
        <dbReference type="SMART" id="SM00642"/>
    </source>
</evidence>
<evidence type="ECO:0000313" key="2">
    <source>
        <dbReference type="EMBL" id="GAC55910.1"/>
    </source>
</evidence>
<comment type="caution">
    <text evidence="2">The sequence shown here is derived from an EMBL/GenBank/DDBJ whole genome shotgun (WGS) entry which is preliminary data.</text>
</comment>
<reference evidence="2 3" key="1">
    <citation type="submission" date="2012-12" db="EMBL/GenBank/DDBJ databases">
        <title>Whole genome shotgun sequence of Gordonia hirsuta NBRC 16056.</title>
        <authorList>
            <person name="Isaki-Nakamura S."/>
            <person name="Hosoyama A."/>
            <person name="Tsuchikane K."/>
            <person name="Katsumata H."/>
            <person name="Baba S."/>
            <person name="Yamazaki S."/>
            <person name="Fujita N."/>
        </authorList>
    </citation>
    <scope>NUCLEOTIDE SEQUENCE [LARGE SCALE GENOMIC DNA]</scope>
    <source>
        <strain evidence="2 3">NBRC 16056</strain>
    </source>
</reference>
<dbReference type="InterPro" id="IPR012767">
    <property type="entry name" value="Trehalose_TreY"/>
</dbReference>
<dbReference type="Pfam" id="PF00128">
    <property type="entry name" value="Alpha-amylase"/>
    <property type="match status" value="1"/>
</dbReference>
<dbReference type="eggNOG" id="COG3280">
    <property type="taxonomic scope" value="Bacteria"/>
</dbReference>
<organism evidence="2 3">
    <name type="scientific">Gordonia hirsuta DSM 44140 = NBRC 16056</name>
    <dbReference type="NCBI Taxonomy" id="1121927"/>
    <lineage>
        <taxon>Bacteria</taxon>
        <taxon>Bacillati</taxon>
        <taxon>Actinomycetota</taxon>
        <taxon>Actinomycetes</taxon>
        <taxon>Mycobacteriales</taxon>
        <taxon>Gordoniaceae</taxon>
        <taxon>Gordonia</taxon>
    </lineage>
</organism>
<sequence>MVGILDDLVELGISHLYLSPVLTAMPGSQHGYDWVPPARLSAVLGGLDGFRLLRGLARAVGIGVLIDIVPNHVGIRDARHNPWWADVLRFGADSEYAGYFDLHPVQVDGIDQVILLPYLGRDDDLAELTLDDDGYLHLHEWVMATAPGSASPGDDPTVVLERQHYRFTSSSDAFLGYRRFLDINELAVLRTEIAQVFDATHGWLRELVAEDLIDGVRVDHLDGLADPPTYLARLRSLIGPERLIYVEKGLAVDEELDPRLPINGTTGYEQLQLIEAAFTAPPGIIELDEIYRWVTGFHGDDQRLAVAARQLREETMRSSFSTRLRWASQAVSAVAPSVPPYLVEQAVAAFIVPLTVNRPDYPQARETVLEVIEHARAALPGADAGFDALRTVFSHPDDHPEAAFRVSDLASVVSTKAIENVGFHRTARLISAQELGCNPRRPTVSRSMFHERNRQRAAVWPLSLTAISTHDTKRSGDVRARIAVIAQVPQRWHILVRSLWRLTPPPHERTAYLLLQNIVGTWPADGIPDAALAQRLAAYTTKAMREAAVITSWAEPNIAAEQETLDWVAGLLTGEPATQISAFVDLIAGPGRDEALARTAIALLGPGVADIYQGSQWWFDALTDPDNRRPVDYGQCHDHPKFVLISQALALRRRHPEAFGRTGTYLALIGRGERRRHLLAFARGEKGQPPVVVVVAARMTQTFRTGADRAEAAVDLPAGRWRDVQTDAVHSGFVRADHLLGDRSVAILERAADE</sequence>
<dbReference type="InterPro" id="IPR013797">
    <property type="entry name" value="Maltooligo_trehalose_synth_4"/>
</dbReference>
<dbReference type="Proteomes" id="UP000053405">
    <property type="component" value="Unassembled WGS sequence"/>
</dbReference>
<gene>
    <name evidence="2" type="primary">treY</name>
    <name evidence="2" type="ORF">GOHSU_02_00530</name>
</gene>
<name>L7L437_9ACTN</name>
<dbReference type="GO" id="GO:0047470">
    <property type="term" value="F:(1,4)-alpha-D-glucan 1-alpha-D-glucosylmutase activity"/>
    <property type="evidence" value="ECO:0007669"/>
    <property type="project" value="TreeGrafter"/>
</dbReference>
<dbReference type="InterPro" id="IPR017853">
    <property type="entry name" value="GH"/>
</dbReference>
<dbReference type="GO" id="GO:0030980">
    <property type="term" value="P:alpha-glucan catabolic process"/>
    <property type="evidence" value="ECO:0007669"/>
    <property type="project" value="TreeGrafter"/>
</dbReference>
<dbReference type="Gene3D" id="3.20.20.80">
    <property type="entry name" value="Glycosidases"/>
    <property type="match status" value="3"/>
</dbReference>
<dbReference type="EMBL" id="BANT01000002">
    <property type="protein sequence ID" value="GAC55910.1"/>
    <property type="molecule type" value="Genomic_DNA"/>
</dbReference>
<dbReference type="AlphaFoldDB" id="L7L437"/>
<dbReference type="STRING" id="1121927.GOHSU_02_00530"/>
<evidence type="ECO:0000313" key="3">
    <source>
        <dbReference type="Proteomes" id="UP000053405"/>
    </source>
</evidence>